<name>A0AAV5CND9_ELECO</name>
<keyword evidence="3" id="KW-1185">Reference proteome</keyword>
<gene>
    <name evidence="2" type="primary">ga17114</name>
    <name evidence="2" type="ORF">PR202_ga17114</name>
</gene>
<evidence type="ECO:0000313" key="2">
    <source>
        <dbReference type="EMBL" id="GJM99967.1"/>
    </source>
</evidence>
<comment type="caution">
    <text evidence="2">The sequence shown here is derived from an EMBL/GenBank/DDBJ whole genome shotgun (WGS) entry which is preliminary data.</text>
</comment>
<feature type="compositionally biased region" description="Gly residues" evidence="1">
    <location>
        <begin position="1"/>
        <end position="40"/>
    </location>
</feature>
<dbReference type="Proteomes" id="UP001054889">
    <property type="component" value="Unassembled WGS sequence"/>
</dbReference>
<proteinExistence type="predicted"/>
<reference evidence="2" key="1">
    <citation type="journal article" date="2018" name="DNA Res.">
        <title>Multiple hybrid de novo genome assembly of finger millet, an orphan allotetraploid crop.</title>
        <authorList>
            <person name="Hatakeyama M."/>
            <person name="Aluri S."/>
            <person name="Balachadran M.T."/>
            <person name="Sivarajan S.R."/>
            <person name="Patrignani A."/>
            <person name="Gruter S."/>
            <person name="Poveda L."/>
            <person name="Shimizu-Inatsugi R."/>
            <person name="Baeten J."/>
            <person name="Francoijs K.J."/>
            <person name="Nataraja K.N."/>
            <person name="Reddy Y.A.N."/>
            <person name="Phadnis S."/>
            <person name="Ravikumar R.L."/>
            <person name="Schlapbach R."/>
            <person name="Sreeman S.M."/>
            <person name="Shimizu K.K."/>
        </authorList>
    </citation>
    <scope>NUCLEOTIDE SEQUENCE</scope>
</reference>
<dbReference type="AlphaFoldDB" id="A0AAV5CND9"/>
<feature type="compositionally biased region" description="Basic and acidic residues" evidence="1">
    <location>
        <begin position="79"/>
        <end position="89"/>
    </location>
</feature>
<dbReference type="EMBL" id="BQKI01000008">
    <property type="protein sequence ID" value="GJM99967.1"/>
    <property type="molecule type" value="Genomic_DNA"/>
</dbReference>
<protein>
    <submittedName>
        <fullName evidence="2">Uncharacterized protein</fullName>
    </submittedName>
</protein>
<feature type="region of interest" description="Disordered" evidence="1">
    <location>
        <begin position="1"/>
        <end position="89"/>
    </location>
</feature>
<sequence>MVGGSWGHGALDGGLDSGRRPGGLDGGKGLGRGGGGGGGDDNLDSRQRQGPTARAAASGTAGSGLARAHRTSHAGGEGLVRDAEESEKA</sequence>
<feature type="compositionally biased region" description="Low complexity" evidence="1">
    <location>
        <begin position="52"/>
        <end position="66"/>
    </location>
</feature>
<evidence type="ECO:0000256" key="1">
    <source>
        <dbReference type="SAM" id="MobiDB-lite"/>
    </source>
</evidence>
<evidence type="ECO:0000313" key="3">
    <source>
        <dbReference type="Proteomes" id="UP001054889"/>
    </source>
</evidence>
<accession>A0AAV5CND9</accession>
<organism evidence="2 3">
    <name type="scientific">Eleusine coracana subsp. coracana</name>
    <dbReference type="NCBI Taxonomy" id="191504"/>
    <lineage>
        <taxon>Eukaryota</taxon>
        <taxon>Viridiplantae</taxon>
        <taxon>Streptophyta</taxon>
        <taxon>Embryophyta</taxon>
        <taxon>Tracheophyta</taxon>
        <taxon>Spermatophyta</taxon>
        <taxon>Magnoliopsida</taxon>
        <taxon>Liliopsida</taxon>
        <taxon>Poales</taxon>
        <taxon>Poaceae</taxon>
        <taxon>PACMAD clade</taxon>
        <taxon>Chloridoideae</taxon>
        <taxon>Cynodonteae</taxon>
        <taxon>Eleusininae</taxon>
        <taxon>Eleusine</taxon>
    </lineage>
</organism>
<reference evidence="2" key="2">
    <citation type="submission" date="2021-12" db="EMBL/GenBank/DDBJ databases">
        <title>Resequencing data analysis of finger millet.</title>
        <authorList>
            <person name="Hatakeyama M."/>
            <person name="Aluri S."/>
            <person name="Balachadran M.T."/>
            <person name="Sivarajan S.R."/>
            <person name="Poveda L."/>
            <person name="Shimizu-Inatsugi R."/>
            <person name="Schlapbach R."/>
            <person name="Sreeman S.M."/>
            <person name="Shimizu K.K."/>
        </authorList>
    </citation>
    <scope>NUCLEOTIDE SEQUENCE</scope>
</reference>